<dbReference type="PATRIC" id="fig|1423803.3.peg.1495"/>
<name>A0A0R2DDR7_9LACO</name>
<accession>A0A0R2DDR7</accession>
<evidence type="ECO:0000313" key="6">
    <source>
        <dbReference type="EMBL" id="KRN01051.1"/>
    </source>
</evidence>
<dbReference type="Pfam" id="PF05105">
    <property type="entry name" value="Phage_holin_4_1"/>
    <property type="match status" value="1"/>
</dbReference>
<dbReference type="InterPro" id="IPR006480">
    <property type="entry name" value="Phage_holin_4_1"/>
</dbReference>
<evidence type="ECO:0008006" key="8">
    <source>
        <dbReference type="Google" id="ProtNLM"/>
    </source>
</evidence>
<keyword evidence="4" id="KW-0472">Membrane</keyword>
<organism evidence="6 7">
    <name type="scientific">Levilactobacillus senmaizukei DSM 21775 = NBRC 103853</name>
    <dbReference type="NCBI Taxonomy" id="1423803"/>
    <lineage>
        <taxon>Bacteria</taxon>
        <taxon>Bacillati</taxon>
        <taxon>Bacillota</taxon>
        <taxon>Bacilli</taxon>
        <taxon>Lactobacillales</taxon>
        <taxon>Lactobacillaceae</taxon>
        <taxon>Levilactobacillus</taxon>
    </lineage>
</organism>
<dbReference type="NCBIfam" id="TIGR01593">
    <property type="entry name" value="holin_tox_secr"/>
    <property type="match status" value="1"/>
</dbReference>
<evidence type="ECO:0000256" key="4">
    <source>
        <dbReference type="ARBA" id="ARBA00023136"/>
    </source>
</evidence>
<sequence length="103" mass="11260">MADLLTGIVKSFTKGAKIKADSSVGLKGLSKHLLIIVLALTVYPFLDVLEFDTVSNAVLLFYTAEYAISIVENLDVMGFPIPPFLKPKFEKLAKIAGKEDDDK</sequence>
<evidence type="ECO:0000256" key="3">
    <source>
        <dbReference type="ARBA" id="ARBA00022989"/>
    </source>
</evidence>
<gene>
    <name evidence="6" type="ORF">FD13_GL001452</name>
</gene>
<reference evidence="6 7" key="1">
    <citation type="journal article" date="2015" name="Genome Announc.">
        <title>Expanding the biotechnology potential of lactobacilli through comparative genomics of 213 strains and associated genera.</title>
        <authorList>
            <person name="Sun Z."/>
            <person name="Harris H.M."/>
            <person name="McCann A."/>
            <person name="Guo C."/>
            <person name="Argimon S."/>
            <person name="Zhang W."/>
            <person name="Yang X."/>
            <person name="Jeffery I.B."/>
            <person name="Cooney J.C."/>
            <person name="Kagawa T.F."/>
            <person name="Liu W."/>
            <person name="Song Y."/>
            <person name="Salvetti E."/>
            <person name="Wrobel A."/>
            <person name="Rasinkangas P."/>
            <person name="Parkhill J."/>
            <person name="Rea M.C."/>
            <person name="O'Sullivan O."/>
            <person name="Ritari J."/>
            <person name="Douillard F.P."/>
            <person name="Paul Ross R."/>
            <person name="Yang R."/>
            <person name="Briner A.E."/>
            <person name="Felis G.E."/>
            <person name="de Vos W.M."/>
            <person name="Barrangou R."/>
            <person name="Klaenhammer T.R."/>
            <person name="Caufield P.W."/>
            <person name="Cui Y."/>
            <person name="Zhang H."/>
            <person name="O'Toole P.W."/>
        </authorList>
    </citation>
    <scope>NUCLEOTIDE SEQUENCE [LARGE SCALE GENOMIC DNA]</scope>
    <source>
        <strain evidence="6 7">DSM 21775</strain>
    </source>
</reference>
<comment type="caution">
    <text evidence="6">The sequence shown here is derived from an EMBL/GenBank/DDBJ whole genome shotgun (WGS) entry which is preliminary data.</text>
</comment>
<dbReference type="GO" id="GO:0016020">
    <property type="term" value="C:membrane"/>
    <property type="evidence" value="ECO:0007669"/>
    <property type="project" value="UniProtKB-SubCell"/>
</dbReference>
<comment type="similarity">
    <text evidence="5">Belongs to the bacteriophage holin family. Cp-1 holin subfamily.</text>
</comment>
<evidence type="ECO:0000313" key="7">
    <source>
        <dbReference type="Proteomes" id="UP000051589"/>
    </source>
</evidence>
<evidence type="ECO:0000256" key="5">
    <source>
        <dbReference type="ARBA" id="ARBA00023600"/>
    </source>
</evidence>
<keyword evidence="3" id="KW-1133">Transmembrane helix</keyword>
<evidence type="ECO:0000256" key="1">
    <source>
        <dbReference type="ARBA" id="ARBA00004141"/>
    </source>
</evidence>
<keyword evidence="7" id="KW-1185">Reference proteome</keyword>
<dbReference type="Proteomes" id="UP000051589">
    <property type="component" value="Unassembled WGS sequence"/>
</dbReference>
<keyword evidence="2" id="KW-0812">Transmembrane</keyword>
<comment type="subcellular location">
    <subcellularLocation>
        <location evidence="1">Membrane</location>
        <topology evidence="1">Multi-pass membrane protein</topology>
    </subcellularLocation>
</comment>
<evidence type="ECO:0000256" key="2">
    <source>
        <dbReference type="ARBA" id="ARBA00022692"/>
    </source>
</evidence>
<dbReference type="EMBL" id="AYZH01000038">
    <property type="protein sequence ID" value="KRN01051.1"/>
    <property type="molecule type" value="Genomic_DNA"/>
</dbReference>
<dbReference type="AlphaFoldDB" id="A0A0R2DDR7"/>
<protein>
    <recommendedName>
        <fullName evidence="8">Holin</fullName>
    </recommendedName>
</protein>
<proteinExistence type="inferred from homology"/>
<dbReference type="STRING" id="1423803.FD13_GL001452"/>